<evidence type="ECO:0000256" key="3">
    <source>
        <dbReference type="ARBA" id="ARBA00022989"/>
    </source>
</evidence>
<evidence type="ECO:0000313" key="8">
    <source>
        <dbReference type="Proteomes" id="UP001595379"/>
    </source>
</evidence>
<dbReference type="SUPFAM" id="SSF103481">
    <property type="entry name" value="Multidrug resistance efflux transporter EmrE"/>
    <property type="match status" value="2"/>
</dbReference>
<comment type="caution">
    <text evidence="7">The sequence shown here is derived from an EMBL/GenBank/DDBJ whole genome shotgun (WGS) entry which is preliminary data.</text>
</comment>
<name>A0ABV6ZZL4_9PROT</name>
<dbReference type="RefSeq" id="WP_343162962.1">
    <property type="nucleotide sequence ID" value="NZ_JBHRSV010000028.1"/>
</dbReference>
<feature type="transmembrane region" description="Helical" evidence="5">
    <location>
        <begin position="124"/>
        <end position="141"/>
    </location>
</feature>
<dbReference type="PANTHER" id="PTHR32322:SF9">
    <property type="entry name" value="AMINO-ACID METABOLITE EFFLUX PUMP-RELATED"/>
    <property type="match status" value="1"/>
</dbReference>
<feature type="domain" description="EamA" evidence="6">
    <location>
        <begin position="7"/>
        <end position="140"/>
    </location>
</feature>
<feature type="transmembrane region" description="Helical" evidence="5">
    <location>
        <begin position="68"/>
        <end position="90"/>
    </location>
</feature>
<dbReference type="PANTHER" id="PTHR32322">
    <property type="entry name" value="INNER MEMBRANE TRANSPORTER"/>
    <property type="match status" value="1"/>
</dbReference>
<feature type="transmembrane region" description="Helical" evidence="5">
    <location>
        <begin position="210"/>
        <end position="236"/>
    </location>
</feature>
<evidence type="ECO:0000256" key="5">
    <source>
        <dbReference type="SAM" id="Phobius"/>
    </source>
</evidence>
<feature type="transmembrane region" description="Helical" evidence="5">
    <location>
        <begin position="42"/>
        <end position="61"/>
    </location>
</feature>
<reference evidence="8" key="1">
    <citation type="journal article" date="2019" name="Int. J. Syst. Evol. Microbiol.">
        <title>The Global Catalogue of Microorganisms (GCM) 10K type strain sequencing project: providing services to taxonomists for standard genome sequencing and annotation.</title>
        <authorList>
            <consortium name="The Broad Institute Genomics Platform"/>
            <consortium name="The Broad Institute Genome Sequencing Center for Infectious Disease"/>
            <person name="Wu L."/>
            <person name="Ma J."/>
        </authorList>
    </citation>
    <scope>NUCLEOTIDE SEQUENCE [LARGE SCALE GENOMIC DNA]</scope>
    <source>
        <strain evidence="8">KCTC 52487</strain>
    </source>
</reference>
<feature type="transmembrane region" description="Helical" evidence="5">
    <location>
        <begin position="96"/>
        <end position="117"/>
    </location>
</feature>
<keyword evidence="2 5" id="KW-0812">Transmembrane</keyword>
<evidence type="ECO:0000256" key="4">
    <source>
        <dbReference type="ARBA" id="ARBA00023136"/>
    </source>
</evidence>
<organism evidence="7 8">
    <name type="scientific">Hyphobacterium vulgare</name>
    <dbReference type="NCBI Taxonomy" id="1736751"/>
    <lineage>
        <taxon>Bacteria</taxon>
        <taxon>Pseudomonadati</taxon>
        <taxon>Pseudomonadota</taxon>
        <taxon>Alphaproteobacteria</taxon>
        <taxon>Maricaulales</taxon>
        <taxon>Maricaulaceae</taxon>
        <taxon>Hyphobacterium</taxon>
    </lineage>
</organism>
<feature type="transmembrane region" description="Helical" evidence="5">
    <location>
        <begin position="7"/>
        <end position="30"/>
    </location>
</feature>
<feature type="transmembrane region" description="Helical" evidence="5">
    <location>
        <begin position="181"/>
        <end position="198"/>
    </location>
</feature>
<evidence type="ECO:0000256" key="1">
    <source>
        <dbReference type="ARBA" id="ARBA00004141"/>
    </source>
</evidence>
<dbReference type="InterPro" id="IPR050638">
    <property type="entry name" value="AA-Vitamin_Transporters"/>
</dbReference>
<feature type="transmembrane region" description="Helical" evidence="5">
    <location>
        <begin position="147"/>
        <end position="169"/>
    </location>
</feature>
<dbReference type="InterPro" id="IPR000620">
    <property type="entry name" value="EamA_dom"/>
</dbReference>
<evidence type="ECO:0000256" key="2">
    <source>
        <dbReference type="ARBA" id="ARBA00022692"/>
    </source>
</evidence>
<accession>A0ABV6ZZL4</accession>
<evidence type="ECO:0000313" key="7">
    <source>
        <dbReference type="EMBL" id="MFC2926975.1"/>
    </source>
</evidence>
<keyword evidence="8" id="KW-1185">Reference proteome</keyword>
<sequence>MTLRDALGLVAMCLIWGFNFVVAKFSIAGIPAWVPGFEGSPPIFFAFLRFLLLAMVLAPFLRPMPKDWPRLLGVAACMGGVQYALIFIGLQSATPSGMAITLQLGVPFATLLSVVWLGEKLGPLRIIGTVAAFTGVALVSADPANLTISLGLLFGIGAAAVSAVGMILVKKIDMKPFRLQAWIGLLSAPPLLALSLLFERGQIEAVTGGGLLFALALIYTVGLVNVFGHGVFYHLIQRYETNLIAPLTLMAPLSGVAFGILVAGDPLGWRLAVGGAIALAGVALVAARPNKALPKAPLAREEAL</sequence>
<feature type="transmembrane region" description="Helical" evidence="5">
    <location>
        <begin position="243"/>
        <end position="263"/>
    </location>
</feature>
<gene>
    <name evidence="7" type="ORF">ACFOOR_12730</name>
</gene>
<dbReference type="InterPro" id="IPR037185">
    <property type="entry name" value="EmrE-like"/>
</dbReference>
<comment type="subcellular location">
    <subcellularLocation>
        <location evidence="1">Membrane</location>
        <topology evidence="1">Multi-pass membrane protein</topology>
    </subcellularLocation>
</comment>
<dbReference type="Pfam" id="PF00892">
    <property type="entry name" value="EamA"/>
    <property type="match status" value="2"/>
</dbReference>
<feature type="transmembrane region" description="Helical" evidence="5">
    <location>
        <begin position="269"/>
        <end position="287"/>
    </location>
</feature>
<keyword evidence="3 5" id="KW-1133">Transmembrane helix</keyword>
<feature type="domain" description="EamA" evidence="6">
    <location>
        <begin position="150"/>
        <end position="285"/>
    </location>
</feature>
<keyword evidence="4 5" id="KW-0472">Membrane</keyword>
<dbReference type="EMBL" id="JBHRSV010000028">
    <property type="protein sequence ID" value="MFC2926975.1"/>
    <property type="molecule type" value="Genomic_DNA"/>
</dbReference>
<evidence type="ECO:0000259" key="6">
    <source>
        <dbReference type="Pfam" id="PF00892"/>
    </source>
</evidence>
<dbReference type="Proteomes" id="UP001595379">
    <property type="component" value="Unassembled WGS sequence"/>
</dbReference>
<protein>
    <submittedName>
        <fullName evidence="7">DMT family transporter</fullName>
    </submittedName>
</protein>
<proteinExistence type="predicted"/>